<dbReference type="PROSITE" id="PS50043">
    <property type="entry name" value="HTH_LUXR_2"/>
    <property type="match status" value="1"/>
</dbReference>
<dbReference type="CDD" id="cd06170">
    <property type="entry name" value="LuxR_C_like"/>
    <property type="match status" value="1"/>
</dbReference>
<dbReference type="PANTHER" id="PTHR44688">
    <property type="entry name" value="DNA-BINDING TRANSCRIPTIONAL ACTIVATOR DEVR_DOSR"/>
    <property type="match status" value="1"/>
</dbReference>
<dbReference type="GO" id="GO:0003677">
    <property type="term" value="F:DNA binding"/>
    <property type="evidence" value="ECO:0007669"/>
    <property type="project" value="UniProtKB-KW"/>
</dbReference>
<dbReference type="Gene3D" id="3.30.450.40">
    <property type="match status" value="1"/>
</dbReference>
<dbReference type="PANTHER" id="PTHR44688:SF16">
    <property type="entry name" value="DNA-BINDING TRANSCRIPTIONAL ACTIVATOR DEVR_DOSR"/>
    <property type="match status" value="1"/>
</dbReference>
<accession>A0A1X0D413</accession>
<evidence type="ECO:0000256" key="1">
    <source>
        <dbReference type="ARBA" id="ARBA00023015"/>
    </source>
</evidence>
<protein>
    <submittedName>
        <fullName evidence="4">Uncharacterized protein</fullName>
    </submittedName>
</protein>
<dbReference type="EMBL" id="MVHS01000045">
    <property type="protein sequence ID" value="ORA67121.1"/>
    <property type="molecule type" value="Genomic_DNA"/>
</dbReference>
<evidence type="ECO:0000256" key="2">
    <source>
        <dbReference type="ARBA" id="ARBA00023125"/>
    </source>
</evidence>
<dbReference type="SUPFAM" id="SSF55781">
    <property type="entry name" value="GAF domain-like"/>
    <property type="match status" value="1"/>
</dbReference>
<dbReference type="SUPFAM" id="SSF46894">
    <property type="entry name" value="C-terminal effector domain of the bipartite response regulators"/>
    <property type="match status" value="1"/>
</dbReference>
<evidence type="ECO:0000313" key="5">
    <source>
        <dbReference type="Proteomes" id="UP000192801"/>
    </source>
</evidence>
<dbReference type="AlphaFoldDB" id="A0A1X0D413"/>
<reference evidence="4 5" key="1">
    <citation type="submission" date="2016-12" db="EMBL/GenBank/DDBJ databases">
        <title>The new phylogeny of genus Mycobacterium.</title>
        <authorList>
            <person name="Tortoli E."/>
            <person name="Trovato A."/>
            <person name="Cirillo D.M."/>
        </authorList>
    </citation>
    <scope>NUCLEOTIDE SEQUENCE [LARGE SCALE GENOMIC DNA]</scope>
    <source>
        <strain evidence="4 5">DSM 45130</strain>
    </source>
</reference>
<keyword evidence="3" id="KW-0804">Transcription</keyword>
<name>A0A1X0D413_9MYCO</name>
<dbReference type="InterPro" id="IPR000792">
    <property type="entry name" value="Tscrpt_reg_LuxR_C"/>
</dbReference>
<dbReference type="InterPro" id="IPR029016">
    <property type="entry name" value="GAF-like_dom_sf"/>
</dbReference>
<dbReference type="InterPro" id="IPR036388">
    <property type="entry name" value="WH-like_DNA-bd_sf"/>
</dbReference>
<dbReference type="PRINTS" id="PR00038">
    <property type="entry name" value="HTHLUXR"/>
</dbReference>
<dbReference type="Pfam" id="PF01590">
    <property type="entry name" value="GAF"/>
    <property type="match status" value="1"/>
</dbReference>
<keyword evidence="1" id="KW-0805">Transcription regulation</keyword>
<evidence type="ECO:0000313" key="4">
    <source>
        <dbReference type="EMBL" id="ORA67121.1"/>
    </source>
</evidence>
<dbReference type="Gene3D" id="1.10.10.10">
    <property type="entry name" value="Winged helix-like DNA-binding domain superfamily/Winged helix DNA-binding domain"/>
    <property type="match status" value="1"/>
</dbReference>
<dbReference type="Pfam" id="PF00196">
    <property type="entry name" value="GerE"/>
    <property type="match status" value="1"/>
</dbReference>
<dbReference type="SMART" id="SM00421">
    <property type="entry name" value="HTH_LUXR"/>
    <property type="match status" value="1"/>
</dbReference>
<dbReference type="STRING" id="444597.BST26_16235"/>
<keyword evidence="5" id="KW-1185">Reference proteome</keyword>
<keyword evidence="2" id="KW-0238">DNA-binding</keyword>
<gene>
    <name evidence="4" type="ORF">BST26_16235</name>
</gene>
<dbReference type="RefSeq" id="WP_083032377.1">
    <property type="nucleotide sequence ID" value="NZ_AP022618.1"/>
</dbReference>
<dbReference type="InterPro" id="IPR016032">
    <property type="entry name" value="Sig_transdc_resp-reg_C-effctor"/>
</dbReference>
<dbReference type="InterPro" id="IPR003018">
    <property type="entry name" value="GAF"/>
</dbReference>
<evidence type="ECO:0000256" key="3">
    <source>
        <dbReference type="ARBA" id="ARBA00023163"/>
    </source>
</evidence>
<sequence length="343" mass="36512">MEGDAPIGTDLLPELPELPTAAEIARFVAPPDDLVADGVAAVLGASARVRGMETARAVLDGASRELCAAGIFDRVMFSRVVGSVWIPQEYHLAGRDGRVRRYVVVSSDGQPEELRIGLASPLVEAEVVRRRLPALVTDAQGEARVYRPLAERSGTREYVVAPVLAGSSTIALIHADAGAGGRPLAPVHRDLLRMFADAVGLAYERAVIAERFAVQRQQVADVCGRACAELEDFGPGSLSRTRIAALAVVSGDTGAELVAPERQRPAELRSSSRLARLTGREREVLGLMASGASNAQLADQLTVAESTVKSHVKHILHKLGAANRAAAIACFLHETRSEGRMQR</sequence>
<comment type="caution">
    <text evidence="4">The sequence shown here is derived from an EMBL/GenBank/DDBJ whole genome shotgun (WGS) entry which is preliminary data.</text>
</comment>
<dbReference type="GO" id="GO:0006355">
    <property type="term" value="P:regulation of DNA-templated transcription"/>
    <property type="evidence" value="ECO:0007669"/>
    <property type="project" value="InterPro"/>
</dbReference>
<organism evidence="4 5">
    <name type="scientific">Mycolicibacterium insubricum</name>
    <dbReference type="NCBI Taxonomy" id="444597"/>
    <lineage>
        <taxon>Bacteria</taxon>
        <taxon>Bacillati</taxon>
        <taxon>Actinomycetota</taxon>
        <taxon>Actinomycetes</taxon>
        <taxon>Mycobacteriales</taxon>
        <taxon>Mycobacteriaceae</taxon>
        <taxon>Mycolicibacterium</taxon>
    </lineage>
</organism>
<proteinExistence type="predicted"/>
<dbReference type="Proteomes" id="UP000192801">
    <property type="component" value="Unassembled WGS sequence"/>
</dbReference>